<keyword evidence="4 7" id="KW-0256">Endoplasmic reticulum</keyword>
<proteinExistence type="inferred from homology"/>
<dbReference type="Proteomes" id="UP000030742">
    <property type="component" value="Unassembled WGS sequence"/>
</dbReference>
<evidence type="ECO:0000256" key="4">
    <source>
        <dbReference type="ARBA" id="ARBA00022824"/>
    </source>
</evidence>
<evidence type="ECO:0000313" key="10">
    <source>
        <dbReference type="EMBL" id="ERL90237.1"/>
    </source>
</evidence>
<dbReference type="EMBL" id="KB632225">
    <property type="protein sequence ID" value="ERL90237.1"/>
    <property type="molecule type" value="Genomic_DNA"/>
</dbReference>
<comment type="subunit">
    <text evidence="7">Component of the dolichol-phosphate mannose (DPM) synthase complex.</text>
</comment>
<evidence type="ECO:0000256" key="6">
    <source>
        <dbReference type="ARBA" id="ARBA00023136"/>
    </source>
</evidence>
<feature type="coiled-coil region" evidence="8">
    <location>
        <begin position="102"/>
        <end position="129"/>
    </location>
</feature>
<feature type="transmembrane region" description="Helical" evidence="7">
    <location>
        <begin position="73"/>
        <end position="97"/>
    </location>
</feature>
<accession>N6U7I2</accession>
<dbReference type="STRING" id="77166.N6U7I2"/>
<dbReference type="PANTHER" id="PTHR16433">
    <property type="entry name" value="DOLICHOL-PHOSPHATE MANNOSYLTRANSFERASE SUBUNIT 3"/>
    <property type="match status" value="1"/>
</dbReference>
<dbReference type="UniPathway" id="UPA00378"/>
<evidence type="ECO:0000256" key="8">
    <source>
        <dbReference type="SAM" id="Coils"/>
    </source>
</evidence>
<keyword evidence="6 7" id="KW-0472">Membrane</keyword>
<evidence type="ECO:0000256" key="3">
    <source>
        <dbReference type="ARBA" id="ARBA00022692"/>
    </source>
</evidence>
<evidence type="ECO:0000313" key="9">
    <source>
        <dbReference type="EMBL" id="ENN77610.1"/>
    </source>
</evidence>
<comment type="function">
    <text evidence="7">Stabilizer subunit of the dolichol-phosphate mannose (DPM) synthase complex; tethers catalytic subunit to the ER.</text>
</comment>
<evidence type="ECO:0000256" key="1">
    <source>
        <dbReference type="ARBA" id="ARBA00004477"/>
    </source>
</evidence>
<dbReference type="Pfam" id="PF08285">
    <property type="entry name" value="DPM3"/>
    <property type="match status" value="1"/>
</dbReference>
<dbReference type="OrthoDB" id="2014333at2759"/>
<reference evidence="9 11" key="1">
    <citation type="journal article" date="2013" name="Genome Biol.">
        <title>Draft genome of the mountain pine beetle, Dendroctonus ponderosae Hopkins, a major forest pest.</title>
        <authorList>
            <person name="Keeling C.I."/>
            <person name="Yuen M.M."/>
            <person name="Liao N.Y."/>
            <person name="Docking T.R."/>
            <person name="Chan S.K."/>
            <person name="Taylor G.A."/>
            <person name="Palmquist D.L."/>
            <person name="Jackman S.D."/>
            <person name="Nguyen A."/>
            <person name="Li M."/>
            <person name="Henderson H."/>
            <person name="Janes J.K."/>
            <person name="Zhao Y."/>
            <person name="Pandoh P."/>
            <person name="Moore R."/>
            <person name="Sperling F.A."/>
            <person name="Huber D.P."/>
            <person name="Birol I."/>
            <person name="Jones S.J."/>
            <person name="Bohlmann J."/>
        </authorList>
    </citation>
    <scope>NUCLEOTIDE SEQUENCE</scope>
</reference>
<keyword evidence="8" id="KW-0175">Coiled coil</keyword>
<name>N6U7I2_DENPD</name>
<organism evidence="9">
    <name type="scientific">Dendroctonus ponderosae</name>
    <name type="common">Mountain pine beetle</name>
    <dbReference type="NCBI Taxonomy" id="77166"/>
    <lineage>
        <taxon>Eukaryota</taxon>
        <taxon>Metazoa</taxon>
        <taxon>Ecdysozoa</taxon>
        <taxon>Arthropoda</taxon>
        <taxon>Hexapoda</taxon>
        <taxon>Insecta</taxon>
        <taxon>Pterygota</taxon>
        <taxon>Neoptera</taxon>
        <taxon>Endopterygota</taxon>
        <taxon>Coleoptera</taxon>
        <taxon>Polyphaga</taxon>
        <taxon>Cucujiformia</taxon>
        <taxon>Curculionidae</taxon>
        <taxon>Scolytinae</taxon>
        <taxon>Dendroctonus</taxon>
    </lineage>
</organism>
<dbReference type="GO" id="GO:0006506">
    <property type="term" value="P:GPI anchor biosynthetic process"/>
    <property type="evidence" value="ECO:0007669"/>
    <property type="project" value="TreeGrafter"/>
</dbReference>
<evidence type="ECO:0000256" key="2">
    <source>
        <dbReference type="ARBA" id="ARBA00010430"/>
    </source>
</evidence>
<dbReference type="HOGENOM" id="CLU_150782_0_0_1"/>
<feature type="transmembrane region" description="Helical" evidence="7">
    <location>
        <begin position="42"/>
        <end position="61"/>
    </location>
</feature>
<evidence type="ECO:0000256" key="5">
    <source>
        <dbReference type="ARBA" id="ARBA00022989"/>
    </source>
</evidence>
<feature type="non-terminal residue" evidence="9">
    <location>
        <position position="1"/>
    </location>
</feature>
<dbReference type="GO" id="GO:0033185">
    <property type="term" value="C:dolichol-phosphate-mannose synthase complex"/>
    <property type="evidence" value="ECO:0007669"/>
    <property type="project" value="TreeGrafter"/>
</dbReference>
<dbReference type="GO" id="GO:0005789">
    <property type="term" value="C:endoplasmic reticulum membrane"/>
    <property type="evidence" value="ECO:0007669"/>
    <property type="project" value="UniProtKB-SubCell"/>
</dbReference>
<comment type="similarity">
    <text evidence="2 7">Belongs to the DPM3 family.</text>
</comment>
<keyword evidence="5 7" id="KW-1133">Transmembrane helix</keyword>
<comment type="subcellular location">
    <subcellularLocation>
        <location evidence="1 7">Endoplasmic reticulum membrane</location>
        <topology evidence="1 7">Multi-pass membrane protein</topology>
    </subcellularLocation>
</comment>
<sequence>VVCSVICQVNLNNVYLISILFREKIRFLHLKKFGKALTMTKLLEWLGGAGALGAIWLALLTNKIENPFFRDHYTFLLLSPIIVVGLFGLASLLLVLYRVYTFNDCNDAAAELQKEIVEAKQDLKSLGFKFKDSFK</sequence>
<comment type="pathway">
    <text evidence="7">Protein modification; protein glycosylation.</text>
</comment>
<evidence type="ECO:0000313" key="11">
    <source>
        <dbReference type="Proteomes" id="UP000030742"/>
    </source>
</evidence>
<dbReference type="PANTHER" id="PTHR16433:SF0">
    <property type="entry name" value="DOLICHOL-PHOSPHATE MANNOSYLTRANSFERASE SUBUNIT 3"/>
    <property type="match status" value="1"/>
</dbReference>
<gene>
    <name evidence="10" type="ORF">D910_07590</name>
    <name evidence="9" type="ORF">YQE_05905</name>
</gene>
<dbReference type="InterPro" id="IPR013174">
    <property type="entry name" value="DPM3"/>
</dbReference>
<dbReference type="OMA" id="MTKLFEW"/>
<protein>
    <recommendedName>
        <fullName evidence="7">Dolichol-phosphate mannosyltransferase subunit 3</fullName>
    </recommendedName>
</protein>
<evidence type="ECO:0000256" key="7">
    <source>
        <dbReference type="RuleBase" id="RU365085"/>
    </source>
</evidence>
<dbReference type="AlphaFoldDB" id="N6U7I2"/>
<dbReference type="EMBL" id="KB740941">
    <property type="protein sequence ID" value="ENN77610.1"/>
    <property type="molecule type" value="Genomic_DNA"/>
</dbReference>
<keyword evidence="3 7" id="KW-0812">Transmembrane</keyword>